<evidence type="ECO:0000313" key="2">
    <source>
        <dbReference type="EMBL" id="KAK8120723.1"/>
    </source>
</evidence>
<dbReference type="Proteomes" id="UP001392437">
    <property type="component" value="Unassembled WGS sequence"/>
</dbReference>
<feature type="region of interest" description="Disordered" evidence="1">
    <location>
        <begin position="102"/>
        <end position="130"/>
    </location>
</feature>
<protein>
    <recommendedName>
        <fullName evidence="4">F-box domain-containing protein</fullName>
    </recommendedName>
</protein>
<comment type="caution">
    <text evidence="2">The sequence shown here is derived from an EMBL/GenBank/DDBJ whole genome shotgun (WGS) entry which is preliminary data.</text>
</comment>
<dbReference type="EMBL" id="JAQQWP010000004">
    <property type="protein sequence ID" value="KAK8120723.1"/>
    <property type="molecule type" value="Genomic_DNA"/>
</dbReference>
<evidence type="ECO:0000313" key="3">
    <source>
        <dbReference type="Proteomes" id="UP001392437"/>
    </source>
</evidence>
<sequence length="228" mass="25090">MFTNTSETPARQMPYLPPEIWVIIFRSLANSQDFAAIWNNGRCASPYFKTLIESVFRIDILPVMVTNLSLVGCTARRGVERVLLDFKGLSGDGERAYFGEKHQATKGTGGPELQHKGDRRGLSANQSSNIAPGLPCSPPILIEWTSHFCISVARGPTSFVGKHGGVPGHHAWFKPGVAPAMQMRVDEEAKEVSFLWKRLMSNFTASLDNHPLVPGPEFCPLSTGQPRK</sequence>
<proteinExistence type="predicted"/>
<accession>A0AAW0R0H7</accession>
<name>A0AAW0R0H7_9PEZI</name>
<dbReference type="AlphaFoldDB" id="A0AAW0R0H7"/>
<reference evidence="2 3" key="1">
    <citation type="submission" date="2023-01" db="EMBL/GenBank/DDBJ databases">
        <title>Analysis of 21 Apiospora genomes using comparative genomics revels a genus with tremendous synthesis potential of carbohydrate active enzymes and secondary metabolites.</title>
        <authorList>
            <person name="Sorensen T."/>
        </authorList>
    </citation>
    <scope>NUCLEOTIDE SEQUENCE [LARGE SCALE GENOMIC DNA]</scope>
    <source>
        <strain evidence="2 3">CBS 117206</strain>
    </source>
</reference>
<keyword evidence="3" id="KW-1185">Reference proteome</keyword>
<gene>
    <name evidence="2" type="ORF">PG999_004843</name>
</gene>
<organism evidence="2 3">
    <name type="scientific">Apiospora kogelbergensis</name>
    <dbReference type="NCBI Taxonomy" id="1337665"/>
    <lineage>
        <taxon>Eukaryota</taxon>
        <taxon>Fungi</taxon>
        <taxon>Dikarya</taxon>
        <taxon>Ascomycota</taxon>
        <taxon>Pezizomycotina</taxon>
        <taxon>Sordariomycetes</taxon>
        <taxon>Xylariomycetidae</taxon>
        <taxon>Amphisphaeriales</taxon>
        <taxon>Apiosporaceae</taxon>
        <taxon>Apiospora</taxon>
    </lineage>
</organism>
<evidence type="ECO:0000256" key="1">
    <source>
        <dbReference type="SAM" id="MobiDB-lite"/>
    </source>
</evidence>
<evidence type="ECO:0008006" key="4">
    <source>
        <dbReference type="Google" id="ProtNLM"/>
    </source>
</evidence>